<accession>A0A2S8SRG6</accession>
<reference evidence="2 3" key="1">
    <citation type="journal article" date="2018" name="Syst. Appl. Microbiol.">
        <title>Abditibacterium utsteinense sp. nov., the first cultivated member of candidate phylum FBP, isolated from ice-free Antarctic soil samples.</title>
        <authorList>
            <person name="Tahon G."/>
            <person name="Tytgat B."/>
            <person name="Lebbe L."/>
            <person name="Carlier A."/>
            <person name="Willems A."/>
        </authorList>
    </citation>
    <scope>NUCLEOTIDE SEQUENCE [LARGE SCALE GENOMIC DNA]</scope>
    <source>
        <strain evidence="2 3">LMG 29911</strain>
    </source>
</reference>
<organism evidence="2 3">
    <name type="scientific">Abditibacterium utsteinense</name>
    <dbReference type="NCBI Taxonomy" id="1960156"/>
    <lineage>
        <taxon>Bacteria</taxon>
        <taxon>Pseudomonadati</taxon>
        <taxon>Abditibacteriota</taxon>
        <taxon>Abditibacteriia</taxon>
        <taxon>Abditibacteriales</taxon>
        <taxon>Abditibacteriaceae</taxon>
        <taxon>Abditibacterium</taxon>
    </lineage>
</organism>
<feature type="transmembrane region" description="Helical" evidence="1">
    <location>
        <begin position="44"/>
        <end position="66"/>
    </location>
</feature>
<dbReference type="InParanoid" id="A0A2S8SRG6"/>
<dbReference type="AlphaFoldDB" id="A0A2S8SRG6"/>
<keyword evidence="1" id="KW-0472">Membrane</keyword>
<keyword evidence="3" id="KW-1185">Reference proteome</keyword>
<comment type="caution">
    <text evidence="2">The sequence shown here is derived from an EMBL/GenBank/DDBJ whole genome shotgun (WGS) entry which is preliminary data.</text>
</comment>
<name>A0A2S8SRG6_9BACT</name>
<evidence type="ECO:0000313" key="3">
    <source>
        <dbReference type="Proteomes" id="UP000237684"/>
    </source>
</evidence>
<evidence type="ECO:0000313" key="2">
    <source>
        <dbReference type="EMBL" id="PQV63401.1"/>
    </source>
</evidence>
<dbReference type="EMBL" id="NIGF01000012">
    <property type="protein sequence ID" value="PQV63401.1"/>
    <property type="molecule type" value="Genomic_DNA"/>
</dbReference>
<feature type="transmembrane region" description="Helical" evidence="1">
    <location>
        <begin position="86"/>
        <end position="109"/>
    </location>
</feature>
<dbReference type="RefSeq" id="WP_106380480.1">
    <property type="nucleotide sequence ID" value="NZ_NIGF01000012.1"/>
</dbReference>
<keyword evidence="1" id="KW-1133">Transmembrane helix</keyword>
<proteinExistence type="predicted"/>
<dbReference type="Proteomes" id="UP000237684">
    <property type="component" value="Unassembled WGS sequence"/>
</dbReference>
<gene>
    <name evidence="2" type="ORF">B1R32_11256</name>
</gene>
<evidence type="ECO:0000256" key="1">
    <source>
        <dbReference type="SAM" id="Phobius"/>
    </source>
</evidence>
<sequence>MFIAAFILIGVFVIFALANLFAAATFGLGLLVLLALGLRRRGEFWLLLLGAALFGGGGGALGAAYGVVLGASQRWPHSIWLFADWILGYVSGCIGGIGGACVASFFVVLRHRSVLSRIKFELKTCFDSTKNQVKRSGFRQTLRIGAYSLRLAFFKRDKAIRSGRNLFRASEYFSR</sequence>
<feature type="transmembrane region" description="Helical" evidence="1">
    <location>
        <begin position="6"/>
        <end position="37"/>
    </location>
</feature>
<protein>
    <submittedName>
        <fullName evidence="2">Uncharacterized protein</fullName>
    </submittedName>
</protein>
<keyword evidence="1" id="KW-0812">Transmembrane</keyword>